<evidence type="ECO:0000256" key="7">
    <source>
        <dbReference type="SAM" id="MobiDB-lite"/>
    </source>
</evidence>
<dbReference type="Pfam" id="PF08494">
    <property type="entry name" value="DEAD_assoc"/>
    <property type="match status" value="1"/>
</dbReference>
<evidence type="ECO:0000256" key="3">
    <source>
        <dbReference type="ARBA" id="ARBA00022806"/>
    </source>
</evidence>
<dbReference type="Pfam" id="PF23234">
    <property type="entry name" value="WHD_4th_Lhr"/>
    <property type="match status" value="1"/>
</dbReference>
<dbReference type="GO" id="GO:0005524">
    <property type="term" value="F:ATP binding"/>
    <property type="evidence" value="ECO:0007669"/>
    <property type="project" value="InterPro"/>
</dbReference>
<organism evidence="9">
    <name type="scientific">freshwater metagenome</name>
    <dbReference type="NCBI Taxonomy" id="449393"/>
    <lineage>
        <taxon>unclassified sequences</taxon>
        <taxon>metagenomes</taxon>
        <taxon>ecological metagenomes</taxon>
    </lineage>
</organism>
<keyword evidence="3" id="KW-0347">Helicase</keyword>
<keyword evidence="3" id="KW-0067">ATP-binding</keyword>
<dbReference type="SUPFAM" id="SSF52540">
    <property type="entry name" value="P-loop containing nucleoside triphosphate hydrolases"/>
    <property type="match status" value="1"/>
</dbReference>
<dbReference type="GO" id="GO:0004386">
    <property type="term" value="F:helicase activity"/>
    <property type="evidence" value="ECO:0007669"/>
    <property type="project" value="UniProtKB-KW"/>
</dbReference>
<dbReference type="GO" id="GO:0016887">
    <property type="term" value="F:ATP hydrolysis activity"/>
    <property type="evidence" value="ECO:0007669"/>
    <property type="project" value="TreeGrafter"/>
</dbReference>
<evidence type="ECO:0000256" key="5">
    <source>
        <dbReference type="ARBA" id="ARBA00023204"/>
    </source>
</evidence>
<dbReference type="Pfam" id="PF19306">
    <property type="entry name" value="WHD_Lhr"/>
    <property type="match status" value="1"/>
</dbReference>
<evidence type="ECO:0000256" key="1">
    <source>
        <dbReference type="ARBA" id="ARBA00022763"/>
    </source>
</evidence>
<dbReference type="InterPro" id="IPR013701">
    <property type="entry name" value="Lhr-like_DEAD/DEAH_assoc"/>
</dbReference>
<dbReference type="Pfam" id="PF00271">
    <property type="entry name" value="Helicase_C"/>
    <property type="match status" value="1"/>
</dbReference>
<reference evidence="9" key="1">
    <citation type="submission" date="2020-05" db="EMBL/GenBank/DDBJ databases">
        <authorList>
            <person name="Chiriac C."/>
            <person name="Salcher M."/>
            <person name="Ghai R."/>
            <person name="Kavagutti S V."/>
        </authorList>
    </citation>
    <scope>NUCLEOTIDE SEQUENCE</scope>
</reference>
<sequence length="1257" mass="136332">MDAELLKLIEENHSTLLFVNARRMAERLASRLNELAAEQGSHNPQVLEQDGESEELVKAHHGSLSRERRLVVEDELKRGQLKGLVATSSLELGIDMGAVDLVIQVASPGSVSAGLQRIGRAGHQVAVASRGRIFPKHRADLLEAAVVAQRMQEGLIEHTKVPVNPLDVLAQQIVASCALDEWQVTELFDLCRSAANYSTLSWELFENTLDLLAGRYPAEEFAELRPRVVWDRLAGTVRGRAGAQRLAVTSGGTIPDRGLFGVFLPEGTRVGELDEEMVYESRVGETFLLGATTWRIEEITFERVIVSPAPGQPGKMPFWHGDGPGREAELGRAVGEFLRRISTLPQEEAEAELRTRHALDEAAVSTLLTYLDEQAQATGVIPSDRTLLVERFRDEIGDWRVCIHSPFGSRVHAPWATIIRTRLDAHFSSELGDGFGAEVLWSDDGIVVRLPEAAEDLPMELLFPDPDEVESEVVAALPGTAAFAARFREAAARALLLPRRRPGQRTPLWQQRQRAADLLSVASKYPSFPILLETTRECCNDIFDLPALRLIMSEVRSRRIRVVQVETPIASPFARSLLFGWIAVFMYEGDAPLAERRAAALSLDRELLRDLLGVEELRSLLDPEVVDLVEMELQRLTLDRAARDADELHDLLRVLGPLTEIELAARIGEASPQLLQTWLEHLVERRRVITVNMAGEQRYCAAEDAAKLRDGLGLAIPVGLPTAFTDSVSAESGESPLRDLVARFARTHGPFTSAQIAARLGISQEIARLSLAELVGTQRLLTGEFLPGGSGVEFCDAEVLRRLRRRSLAALRKEVEPVDSAALARFLPRWQGIGSGRSGTDAVAEAIGLLQGAALPGSLIEADILCQRVKNFSSADLDLLCATGEVVWLGAGAVGAHDGRVRLMFRDQVAALVPAVATAEESGTDEPHHHVLRAHLSTHGASFWAELTAAVAAASLPYDDQSVLEALWDLVWAGEVTSDSLSPLRAKASGGSPRSTSRSASRSASGSRSRRPSSSAARASLRVSRLGPPAGAGRWSLTAPLFLPAPSPTEFVTQRALQLLERYGVLTREMALAEGVEGGFAGVYPVLKLLEERGQVRRGYFVDGLGAAQFAKPGAVDLLRAMTQPDTADRTDAWVLAATDPAQPFGAALPWPESSGRPSRAIGAYALIVNGDLCAYLERGGKRLLTFEAASQHDSWVQMLGSFASATGFGGSSSSSSRVRRLRIETIDGESANASSWAEALRAVGFTEGYKGLSKGA</sequence>
<dbReference type="InterPro" id="IPR052511">
    <property type="entry name" value="ATP-dep_Helicase"/>
</dbReference>
<evidence type="ECO:0000256" key="6">
    <source>
        <dbReference type="ARBA" id="ARBA00023235"/>
    </source>
</evidence>
<dbReference type="AlphaFoldDB" id="A0A6J7UE60"/>
<dbReference type="PANTHER" id="PTHR47962">
    <property type="entry name" value="ATP-DEPENDENT HELICASE LHR-RELATED-RELATED"/>
    <property type="match status" value="1"/>
</dbReference>
<dbReference type="InterPro" id="IPR001650">
    <property type="entry name" value="Helicase_C-like"/>
</dbReference>
<gene>
    <name evidence="9" type="ORF">UFOPK4354_00554</name>
</gene>
<dbReference type="InterPro" id="IPR027417">
    <property type="entry name" value="P-loop_NTPase"/>
</dbReference>
<evidence type="ECO:0000313" key="9">
    <source>
        <dbReference type="EMBL" id="CAB5064409.1"/>
    </source>
</evidence>
<protein>
    <submittedName>
        <fullName evidence="9">Unannotated protein</fullName>
    </submittedName>
</protein>
<feature type="domain" description="Helicase C-terminal" evidence="8">
    <location>
        <begin position="1"/>
        <end position="167"/>
    </location>
</feature>
<dbReference type="GO" id="GO:0003677">
    <property type="term" value="F:DNA binding"/>
    <property type="evidence" value="ECO:0007669"/>
    <property type="project" value="UniProtKB-KW"/>
</dbReference>
<feature type="region of interest" description="Disordered" evidence="7">
    <location>
        <begin position="982"/>
        <end position="1025"/>
    </location>
</feature>
<dbReference type="InterPro" id="IPR055368">
    <property type="entry name" value="WH3_Lhr"/>
</dbReference>
<evidence type="ECO:0000256" key="4">
    <source>
        <dbReference type="ARBA" id="ARBA00023125"/>
    </source>
</evidence>
<dbReference type="PANTHER" id="PTHR47962:SF5">
    <property type="entry name" value="ATP-DEPENDENT HELICASE LHR-RELATED"/>
    <property type="match status" value="1"/>
</dbReference>
<keyword evidence="1" id="KW-0227">DNA damage</keyword>
<dbReference type="InterPro" id="IPR055367">
    <property type="entry name" value="WH4_Lhr"/>
</dbReference>
<name>A0A6J7UE60_9ZZZZ</name>
<dbReference type="InterPro" id="IPR045628">
    <property type="entry name" value="Lhr_WH_dom"/>
</dbReference>
<proteinExistence type="predicted"/>
<feature type="compositionally biased region" description="Low complexity" evidence="7">
    <location>
        <begin position="988"/>
        <end position="1025"/>
    </location>
</feature>
<dbReference type="SMART" id="SM00490">
    <property type="entry name" value="HELICc"/>
    <property type="match status" value="1"/>
</dbReference>
<evidence type="ECO:0000256" key="2">
    <source>
        <dbReference type="ARBA" id="ARBA00022801"/>
    </source>
</evidence>
<keyword evidence="3" id="KW-0547">Nucleotide-binding</keyword>
<dbReference type="Gene3D" id="3.40.50.300">
    <property type="entry name" value="P-loop containing nucleotide triphosphate hydrolases"/>
    <property type="match status" value="1"/>
</dbReference>
<dbReference type="PROSITE" id="PS51194">
    <property type="entry name" value="HELICASE_CTER"/>
    <property type="match status" value="1"/>
</dbReference>
<keyword evidence="6" id="KW-0413">Isomerase</keyword>
<dbReference type="Pfam" id="PF23235">
    <property type="entry name" value="WHD_3rd_Lhr"/>
    <property type="match status" value="1"/>
</dbReference>
<accession>A0A6J7UE60</accession>
<dbReference type="Pfam" id="PF23236">
    <property type="entry name" value="WHD_2nd_Lhr"/>
    <property type="match status" value="1"/>
</dbReference>
<dbReference type="InterPro" id="IPR055369">
    <property type="entry name" value="WH2_Lhr"/>
</dbReference>
<evidence type="ECO:0000259" key="8">
    <source>
        <dbReference type="PROSITE" id="PS51194"/>
    </source>
</evidence>
<keyword evidence="5" id="KW-0234">DNA repair</keyword>
<keyword evidence="4" id="KW-0238">DNA-binding</keyword>
<dbReference type="GO" id="GO:0006281">
    <property type="term" value="P:DNA repair"/>
    <property type="evidence" value="ECO:0007669"/>
    <property type="project" value="UniProtKB-KW"/>
</dbReference>
<keyword evidence="2" id="KW-0378">Hydrolase</keyword>
<dbReference type="EMBL" id="CAFBQW010000043">
    <property type="protein sequence ID" value="CAB5064409.1"/>
    <property type="molecule type" value="Genomic_DNA"/>
</dbReference>